<evidence type="ECO:0000256" key="1">
    <source>
        <dbReference type="ARBA" id="ARBA00004141"/>
    </source>
</evidence>
<dbReference type="InterPro" id="IPR045275">
    <property type="entry name" value="MscS_archaea/bacteria_type"/>
</dbReference>
<dbReference type="Proteomes" id="UP000198528">
    <property type="component" value="Unassembled WGS sequence"/>
</dbReference>
<feature type="transmembrane region" description="Helical" evidence="6">
    <location>
        <begin position="43"/>
        <end position="63"/>
    </location>
</feature>
<keyword evidence="3 6" id="KW-0812">Transmembrane</keyword>
<evidence type="ECO:0000256" key="3">
    <source>
        <dbReference type="ARBA" id="ARBA00022692"/>
    </source>
</evidence>
<dbReference type="Pfam" id="PF00924">
    <property type="entry name" value="MS_channel_2nd"/>
    <property type="match status" value="1"/>
</dbReference>
<dbReference type="Gene3D" id="1.10.287.1260">
    <property type="match status" value="1"/>
</dbReference>
<accession>A0A1G6KTX8</accession>
<dbReference type="Gene3D" id="2.30.30.60">
    <property type="match status" value="1"/>
</dbReference>
<comment type="subcellular location">
    <subcellularLocation>
        <location evidence="1">Membrane</location>
        <topology evidence="1">Multi-pass membrane protein</topology>
    </subcellularLocation>
</comment>
<name>A0A1G6KTX8_9ACTN</name>
<evidence type="ECO:0000256" key="6">
    <source>
        <dbReference type="SAM" id="Phobius"/>
    </source>
</evidence>
<keyword evidence="5 6" id="KW-0472">Membrane</keyword>
<evidence type="ECO:0000259" key="7">
    <source>
        <dbReference type="Pfam" id="PF00924"/>
    </source>
</evidence>
<dbReference type="PANTHER" id="PTHR30221:SF1">
    <property type="entry name" value="SMALL-CONDUCTANCE MECHANOSENSITIVE CHANNEL"/>
    <property type="match status" value="1"/>
</dbReference>
<dbReference type="InterPro" id="IPR011014">
    <property type="entry name" value="MscS_channel_TM-2"/>
</dbReference>
<keyword evidence="9" id="KW-1185">Reference proteome</keyword>
<gene>
    <name evidence="8" type="ORF">SAMN04487824_11023</name>
</gene>
<dbReference type="STRING" id="604330.SAMN04489857_1515"/>
<dbReference type="PANTHER" id="PTHR30221">
    <property type="entry name" value="SMALL-CONDUCTANCE MECHANOSENSITIVE CHANNEL"/>
    <property type="match status" value="1"/>
</dbReference>
<evidence type="ECO:0000313" key="8">
    <source>
        <dbReference type="EMBL" id="SDC34530.1"/>
    </source>
</evidence>
<dbReference type="InterPro" id="IPR010920">
    <property type="entry name" value="LSM_dom_sf"/>
</dbReference>
<evidence type="ECO:0000256" key="2">
    <source>
        <dbReference type="ARBA" id="ARBA00008017"/>
    </source>
</evidence>
<dbReference type="GO" id="GO:0016020">
    <property type="term" value="C:membrane"/>
    <property type="evidence" value="ECO:0007669"/>
    <property type="project" value="UniProtKB-SubCell"/>
</dbReference>
<dbReference type="InterPro" id="IPR006685">
    <property type="entry name" value="MscS_channel_2nd"/>
</dbReference>
<dbReference type="GO" id="GO:0008381">
    <property type="term" value="F:mechanosensitive monoatomic ion channel activity"/>
    <property type="evidence" value="ECO:0007669"/>
    <property type="project" value="InterPro"/>
</dbReference>
<proteinExistence type="inferred from homology"/>
<feature type="transmembrane region" description="Helical" evidence="6">
    <location>
        <begin position="6"/>
        <end position="23"/>
    </location>
</feature>
<protein>
    <submittedName>
        <fullName evidence="8">Small-conductance mechanosensitive channel</fullName>
    </submittedName>
</protein>
<dbReference type="InterPro" id="IPR023408">
    <property type="entry name" value="MscS_beta-dom_sf"/>
</dbReference>
<dbReference type="SUPFAM" id="SSF50182">
    <property type="entry name" value="Sm-like ribonucleoproteins"/>
    <property type="match status" value="1"/>
</dbReference>
<evidence type="ECO:0000313" key="9">
    <source>
        <dbReference type="Proteomes" id="UP000198528"/>
    </source>
</evidence>
<keyword evidence="4 6" id="KW-1133">Transmembrane helix</keyword>
<dbReference type="AlphaFoldDB" id="A0A1G6KTX8"/>
<dbReference type="EMBL" id="FMZL01000010">
    <property type="protein sequence ID" value="SDC34530.1"/>
    <property type="molecule type" value="Genomic_DNA"/>
</dbReference>
<reference evidence="9" key="1">
    <citation type="submission" date="2016-10" db="EMBL/GenBank/DDBJ databases">
        <authorList>
            <person name="Varghese N."/>
            <person name="Submissions S."/>
        </authorList>
    </citation>
    <scope>NUCLEOTIDE SEQUENCE [LARGE SCALE GENOMIC DNA]</scope>
    <source>
        <strain evidence="9">DSM 22619</strain>
    </source>
</reference>
<sequence>MGWATVVWKVVYLAVAAVVTLVVDRGVTRVARRVLDASSIPSASIFVNIIRGVIWAFGLLSVLEPVFGIKATAFVAALGVTSVVLSFGLQDTVSNVFSGLGLMLGKVVQPGDYVSVGGFEGFVTDVNWRSTIVRDRLGNDQVIPNSVLNKTAFTRKGASSLGCCGVDVLVRPDADLASVSEEVRRLATEALGELADDAFEVGVTFSGFDAYGTRGTVWLHVRPDVAFGTAQDRVTRVLQGRPWLADAAGARE</sequence>
<comment type="similarity">
    <text evidence="2">Belongs to the MscS (TC 1.A.23) family.</text>
</comment>
<organism evidence="8 9">
    <name type="scientific">Parafannyhessea umbonata</name>
    <dbReference type="NCBI Taxonomy" id="604330"/>
    <lineage>
        <taxon>Bacteria</taxon>
        <taxon>Bacillati</taxon>
        <taxon>Actinomycetota</taxon>
        <taxon>Coriobacteriia</taxon>
        <taxon>Coriobacteriales</taxon>
        <taxon>Atopobiaceae</taxon>
        <taxon>Parafannyhessea</taxon>
    </lineage>
</organism>
<feature type="domain" description="Mechanosensitive ion channel MscS" evidence="7">
    <location>
        <begin position="91"/>
        <end position="153"/>
    </location>
</feature>
<feature type="transmembrane region" description="Helical" evidence="6">
    <location>
        <begin position="69"/>
        <end position="89"/>
    </location>
</feature>
<evidence type="ECO:0000256" key="5">
    <source>
        <dbReference type="ARBA" id="ARBA00023136"/>
    </source>
</evidence>
<dbReference type="SUPFAM" id="SSF82861">
    <property type="entry name" value="Mechanosensitive channel protein MscS (YggB), transmembrane region"/>
    <property type="match status" value="1"/>
</dbReference>
<evidence type="ECO:0000256" key="4">
    <source>
        <dbReference type="ARBA" id="ARBA00022989"/>
    </source>
</evidence>
<dbReference type="RefSeq" id="WP_090846386.1">
    <property type="nucleotide sequence ID" value="NZ_FMZL01000010.1"/>
</dbReference>